<organism evidence="1 2">
    <name type="scientific">Agrilutibacter solisilvae</name>
    <dbReference type="NCBI Taxonomy" id="2763317"/>
    <lineage>
        <taxon>Bacteria</taxon>
        <taxon>Pseudomonadati</taxon>
        <taxon>Pseudomonadota</taxon>
        <taxon>Gammaproteobacteria</taxon>
        <taxon>Lysobacterales</taxon>
        <taxon>Lysobacteraceae</taxon>
        <taxon>Agrilutibacter</taxon>
    </lineage>
</organism>
<proteinExistence type="predicted"/>
<protein>
    <submittedName>
        <fullName evidence="1">Uncharacterized protein</fullName>
    </submittedName>
</protein>
<dbReference type="AlphaFoldDB" id="A0A975AQP6"/>
<evidence type="ECO:0000313" key="1">
    <source>
        <dbReference type="EMBL" id="QSX76942.1"/>
    </source>
</evidence>
<keyword evidence="2" id="KW-1185">Reference proteome</keyword>
<dbReference type="RefSeq" id="WP_200611002.1">
    <property type="nucleotide sequence ID" value="NZ_CP071518.1"/>
</dbReference>
<dbReference type="Proteomes" id="UP000639274">
    <property type="component" value="Chromosome"/>
</dbReference>
<accession>A0A975AQP6</accession>
<dbReference type="KEGG" id="lsf:I8J32_008900"/>
<sequence>MAKRAADDPRSLQAWRGFGNEPFWQARVDGDTLVFSTPEDPDGRRMTGRRVPSLVGYVFVGQDGEKAFHLGLTPGKCNDGMSDNTYEYEATFLYGDVSYKGCGEVAK</sequence>
<dbReference type="EMBL" id="CP071518">
    <property type="protein sequence ID" value="QSX76942.1"/>
    <property type="molecule type" value="Genomic_DNA"/>
</dbReference>
<name>A0A975AQP6_9GAMM</name>
<reference evidence="1 2" key="1">
    <citation type="submission" date="2021-03" db="EMBL/GenBank/DDBJ databases">
        <title>Lysobacter sp. nov. isolated from soil of gangwondo yeongwol, south Korea.</title>
        <authorList>
            <person name="Kim K.R."/>
            <person name="Kim K.H."/>
            <person name="Jeon C.O."/>
        </authorList>
    </citation>
    <scope>NUCLEOTIDE SEQUENCE [LARGE SCALE GENOMIC DNA]</scope>
    <source>
        <strain evidence="1 2">R19</strain>
    </source>
</reference>
<evidence type="ECO:0000313" key="2">
    <source>
        <dbReference type="Proteomes" id="UP000639274"/>
    </source>
</evidence>
<gene>
    <name evidence="1" type="ORF">I8J32_008900</name>
</gene>